<proteinExistence type="predicted"/>
<evidence type="ECO:0000259" key="1">
    <source>
        <dbReference type="PROSITE" id="PS50943"/>
    </source>
</evidence>
<name>A0A3A4KT26_9NOCA</name>
<dbReference type="SUPFAM" id="SSF47413">
    <property type="entry name" value="lambda repressor-like DNA-binding domains"/>
    <property type="match status" value="1"/>
</dbReference>
<dbReference type="OrthoDB" id="4285266at2"/>
<gene>
    <name evidence="2" type="ORF">D5S18_02900</name>
</gene>
<comment type="caution">
    <text evidence="2">The sequence shown here is derived from an EMBL/GenBank/DDBJ whole genome shotgun (WGS) entry which is preliminary data.</text>
</comment>
<keyword evidence="3" id="KW-1185">Reference proteome</keyword>
<dbReference type="GO" id="GO:0003677">
    <property type="term" value="F:DNA binding"/>
    <property type="evidence" value="ECO:0007669"/>
    <property type="project" value="InterPro"/>
</dbReference>
<reference evidence="2 3" key="1">
    <citation type="submission" date="2018-09" db="EMBL/GenBank/DDBJ databases">
        <title>YIM PH21274 draft genome.</title>
        <authorList>
            <person name="Miao C."/>
        </authorList>
    </citation>
    <scope>NUCLEOTIDE SEQUENCE [LARGE SCALE GENOMIC DNA]</scope>
    <source>
        <strain evidence="2 3">YIM PH 21724</strain>
    </source>
</reference>
<organism evidence="2 3">
    <name type="scientific">Nocardia panacis</name>
    <dbReference type="NCBI Taxonomy" id="2340916"/>
    <lineage>
        <taxon>Bacteria</taxon>
        <taxon>Bacillati</taxon>
        <taxon>Actinomycetota</taxon>
        <taxon>Actinomycetes</taxon>
        <taxon>Mycobacteriales</taxon>
        <taxon>Nocardiaceae</taxon>
        <taxon>Nocardia</taxon>
    </lineage>
</organism>
<dbReference type="InterPro" id="IPR010982">
    <property type="entry name" value="Lambda_DNA-bd_dom_sf"/>
</dbReference>
<evidence type="ECO:0000313" key="3">
    <source>
        <dbReference type="Proteomes" id="UP000266677"/>
    </source>
</evidence>
<dbReference type="CDD" id="cd00093">
    <property type="entry name" value="HTH_XRE"/>
    <property type="match status" value="1"/>
</dbReference>
<dbReference type="Proteomes" id="UP000266677">
    <property type="component" value="Unassembled WGS sequence"/>
</dbReference>
<dbReference type="PROSITE" id="PS50943">
    <property type="entry name" value="HTH_CROC1"/>
    <property type="match status" value="1"/>
</dbReference>
<dbReference type="Pfam" id="PF19054">
    <property type="entry name" value="DUF5753"/>
    <property type="match status" value="1"/>
</dbReference>
<dbReference type="Gene3D" id="1.10.260.40">
    <property type="entry name" value="lambda repressor-like DNA-binding domains"/>
    <property type="match status" value="1"/>
</dbReference>
<dbReference type="InterPro" id="IPR001387">
    <property type="entry name" value="Cro/C1-type_HTH"/>
</dbReference>
<dbReference type="RefSeq" id="WP_120037684.1">
    <property type="nucleotide sequence ID" value="NZ_QZFU01000010.1"/>
</dbReference>
<dbReference type="EMBL" id="QZFU01000010">
    <property type="protein sequence ID" value="RJO79295.1"/>
    <property type="molecule type" value="Genomic_DNA"/>
</dbReference>
<sequence length="295" mass="33337">MDGVGSTFPRRQLGRHLRELRTSVGLTIEAAAELMQWSFAMLQRLEKGQVDKVRDVDVRELCRIYEADTGDVDMLIKLARQASVPEWWQAYEDLLPEKFDVYIGLENSAKKLVAYQSELVPGLLQTERYARTPITAGFPEQSPSEIERLVQLRIKRQSLITRSVAPLHLEVVIHESVLRTVIGSRRVMAEQLKALADASTRDNIKIQILPFDAGYPTGNQIGPFTIMDFGTGGKGRPVEPPVVYVEGFTGALYVDRPKTVQRYREAHGVLRSSALDVPASRRKLRNLVKELEREL</sequence>
<dbReference type="AlphaFoldDB" id="A0A3A4KT26"/>
<dbReference type="Pfam" id="PF13560">
    <property type="entry name" value="HTH_31"/>
    <property type="match status" value="1"/>
</dbReference>
<protein>
    <submittedName>
        <fullName evidence="2">XRE family transcriptional regulator</fullName>
    </submittedName>
</protein>
<evidence type="ECO:0000313" key="2">
    <source>
        <dbReference type="EMBL" id="RJO79295.1"/>
    </source>
</evidence>
<dbReference type="SMART" id="SM00530">
    <property type="entry name" value="HTH_XRE"/>
    <property type="match status" value="1"/>
</dbReference>
<accession>A0A3A4KT26</accession>
<dbReference type="InterPro" id="IPR043917">
    <property type="entry name" value="DUF5753"/>
</dbReference>
<feature type="domain" description="HTH cro/C1-type" evidence="1">
    <location>
        <begin position="17"/>
        <end position="72"/>
    </location>
</feature>